<organism evidence="2 3">
    <name type="scientific">Candidatus Lloydbacteria bacterium RIFCSPHIGHO2_01_FULL_49_22</name>
    <dbReference type="NCBI Taxonomy" id="1798658"/>
    <lineage>
        <taxon>Bacteria</taxon>
        <taxon>Candidatus Lloydiibacteriota</taxon>
    </lineage>
</organism>
<keyword evidence="1" id="KW-0472">Membrane</keyword>
<sequence length="167" mass="18390">MQIQNTHKIIIGAVSVIVVVAVSYVLLGNRQPASRQQMIHEKGQNVMPFSLDKTQHIFKKTENGGTQSVVVRDPGDTQDLSLIRMHLQMEAQNFAQGNFSDPTGLHGESMAGISVLKTNYTKMKVTYSEIENGAKIDFETTDTETLSAIHAWFDAQVSDHGSDAVTQ</sequence>
<keyword evidence="1" id="KW-0812">Transmembrane</keyword>
<dbReference type="AlphaFoldDB" id="A0A1G2CY06"/>
<comment type="caution">
    <text evidence="2">The sequence shown here is derived from an EMBL/GenBank/DDBJ whole genome shotgun (WGS) entry which is preliminary data.</text>
</comment>
<reference evidence="2 3" key="1">
    <citation type="journal article" date="2016" name="Nat. Commun.">
        <title>Thousands of microbial genomes shed light on interconnected biogeochemical processes in an aquifer system.</title>
        <authorList>
            <person name="Anantharaman K."/>
            <person name="Brown C.T."/>
            <person name="Hug L.A."/>
            <person name="Sharon I."/>
            <person name="Castelle C.J."/>
            <person name="Probst A.J."/>
            <person name="Thomas B.C."/>
            <person name="Singh A."/>
            <person name="Wilkins M.J."/>
            <person name="Karaoz U."/>
            <person name="Brodie E.L."/>
            <person name="Williams K.H."/>
            <person name="Hubbard S.S."/>
            <person name="Banfield J.F."/>
        </authorList>
    </citation>
    <scope>NUCLEOTIDE SEQUENCE [LARGE SCALE GENOMIC DNA]</scope>
</reference>
<evidence type="ECO:0000313" key="2">
    <source>
        <dbReference type="EMBL" id="OGZ05531.1"/>
    </source>
</evidence>
<feature type="transmembrane region" description="Helical" evidence="1">
    <location>
        <begin position="6"/>
        <end position="27"/>
    </location>
</feature>
<protein>
    <recommendedName>
        <fullName evidence="4">Aspartate carbamoyltransferase</fullName>
    </recommendedName>
</protein>
<dbReference type="EMBL" id="MHLI01000010">
    <property type="protein sequence ID" value="OGZ05531.1"/>
    <property type="molecule type" value="Genomic_DNA"/>
</dbReference>
<accession>A0A1G2CY06</accession>
<proteinExistence type="predicted"/>
<name>A0A1G2CY06_9BACT</name>
<keyword evidence="1" id="KW-1133">Transmembrane helix</keyword>
<evidence type="ECO:0000313" key="3">
    <source>
        <dbReference type="Proteomes" id="UP000177122"/>
    </source>
</evidence>
<gene>
    <name evidence="2" type="ORF">A2845_06000</name>
</gene>
<evidence type="ECO:0000256" key="1">
    <source>
        <dbReference type="SAM" id="Phobius"/>
    </source>
</evidence>
<dbReference type="Proteomes" id="UP000177122">
    <property type="component" value="Unassembled WGS sequence"/>
</dbReference>
<evidence type="ECO:0008006" key="4">
    <source>
        <dbReference type="Google" id="ProtNLM"/>
    </source>
</evidence>